<feature type="region of interest" description="Disordered" evidence="2">
    <location>
        <begin position="101"/>
        <end position="126"/>
    </location>
</feature>
<dbReference type="GO" id="GO:0008270">
    <property type="term" value="F:zinc ion binding"/>
    <property type="evidence" value="ECO:0007669"/>
    <property type="project" value="UniProtKB-KW"/>
</dbReference>
<evidence type="ECO:0000256" key="2">
    <source>
        <dbReference type="SAM" id="MobiDB-lite"/>
    </source>
</evidence>
<evidence type="ECO:0000313" key="4">
    <source>
        <dbReference type="Ensembl" id="ENSCABP00000020627.1"/>
    </source>
</evidence>
<dbReference type="InterPro" id="IPR036875">
    <property type="entry name" value="Znf_CCHC_sf"/>
</dbReference>
<dbReference type="PROSITE" id="PS50158">
    <property type="entry name" value="ZF_CCHC"/>
    <property type="match status" value="3"/>
</dbReference>
<dbReference type="Gene3D" id="4.10.60.10">
    <property type="entry name" value="Zinc finger, CCHC-type"/>
    <property type="match status" value="1"/>
</dbReference>
<protein>
    <recommendedName>
        <fullName evidence="3">CCHC-type domain-containing protein</fullName>
    </recommendedName>
</protein>
<evidence type="ECO:0000259" key="3">
    <source>
        <dbReference type="PROSITE" id="PS50158"/>
    </source>
</evidence>
<dbReference type="OMA" id="GHLRWAC"/>
<dbReference type="InterPro" id="IPR001878">
    <property type="entry name" value="Znf_CCHC"/>
</dbReference>
<dbReference type="AlphaFoldDB" id="A0A8C0HAH5"/>
<keyword evidence="1" id="KW-0863">Zinc-finger</keyword>
<feature type="compositionally biased region" description="Basic residues" evidence="2">
    <location>
        <begin position="116"/>
        <end position="125"/>
    </location>
</feature>
<keyword evidence="1" id="KW-0479">Metal-binding</keyword>
<keyword evidence="5" id="KW-1185">Reference proteome</keyword>
<dbReference type="SUPFAM" id="SSF57756">
    <property type="entry name" value="Retrovirus zinc finger-like domains"/>
    <property type="match status" value="2"/>
</dbReference>
<dbReference type="Ensembl" id="ENSCABT00000022608.1">
    <property type="protein sequence ID" value="ENSCABP00000020627.1"/>
    <property type="gene ID" value="ENSCABG00000015216.1"/>
</dbReference>
<keyword evidence="1" id="KW-0862">Zinc</keyword>
<evidence type="ECO:0000313" key="5">
    <source>
        <dbReference type="Proteomes" id="UP000694404"/>
    </source>
</evidence>
<dbReference type="GO" id="GO:0003676">
    <property type="term" value="F:nucleic acid binding"/>
    <property type="evidence" value="ECO:0007669"/>
    <property type="project" value="InterPro"/>
</dbReference>
<proteinExistence type="predicted"/>
<dbReference type="Pfam" id="PF00098">
    <property type="entry name" value="zf-CCHC"/>
    <property type="match status" value="2"/>
</dbReference>
<feature type="domain" description="CCHC-type" evidence="3">
    <location>
        <begin position="40"/>
        <end position="54"/>
    </location>
</feature>
<dbReference type="GeneTree" id="ENSGT00950000185044"/>
<feature type="domain" description="CCHC-type" evidence="3">
    <location>
        <begin position="130"/>
        <end position="144"/>
    </location>
</feature>
<sequence>MSSEKFEGFLQPKLVPETRAAVCRVREPRTGRPAAECQTCYACLRQGHIRRDCPYWVGGRVSHPERRRQQIPQAVCRVREPRQPPVCWTCGQADHLWRDCPGPRNAGQGNPGGSRPTKKRPKAARRQGVCWGCQKPGHIRRHCPLKGLEGGPTEVAVPGGQPGS</sequence>
<name>A0A8C0HAH5_CHEAB</name>
<reference evidence="4" key="1">
    <citation type="submission" date="2025-08" db="UniProtKB">
        <authorList>
            <consortium name="Ensembl"/>
        </authorList>
    </citation>
    <scope>IDENTIFICATION</scope>
</reference>
<organism evidence="4 5">
    <name type="scientific">Chelonoidis abingdonii</name>
    <name type="common">Abingdon island giant tortoise</name>
    <name type="synonym">Testudo abingdonii</name>
    <dbReference type="NCBI Taxonomy" id="106734"/>
    <lineage>
        <taxon>Eukaryota</taxon>
        <taxon>Metazoa</taxon>
        <taxon>Chordata</taxon>
        <taxon>Craniata</taxon>
        <taxon>Vertebrata</taxon>
        <taxon>Euteleostomi</taxon>
        <taxon>Archelosauria</taxon>
        <taxon>Testudinata</taxon>
        <taxon>Testudines</taxon>
        <taxon>Cryptodira</taxon>
        <taxon>Durocryptodira</taxon>
        <taxon>Testudinoidea</taxon>
        <taxon>Testudinidae</taxon>
        <taxon>Chelonoidis</taxon>
    </lineage>
</organism>
<evidence type="ECO:0000256" key="1">
    <source>
        <dbReference type="PROSITE-ProRule" id="PRU00047"/>
    </source>
</evidence>
<feature type="domain" description="CCHC-type" evidence="3">
    <location>
        <begin position="87"/>
        <end position="101"/>
    </location>
</feature>
<reference evidence="4" key="2">
    <citation type="submission" date="2025-09" db="UniProtKB">
        <authorList>
            <consortium name="Ensembl"/>
        </authorList>
    </citation>
    <scope>IDENTIFICATION</scope>
</reference>
<feature type="region of interest" description="Disordered" evidence="2">
    <location>
        <begin position="144"/>
        <end position="164"/>
    </location>
</feature>
<accession>A0A8C0HAH5</accession>
<dbReference type="SMART" id="SM00343">
    <property type="entry name" value="ZnF_C2HC"/>
    <property type="match status" value="3"/>
</dbReference>
<dbReference type="Proteomes" id="UP000694404">
    <property type="component" value="Unplaced"/>
</dbReference>